<organism evidence="2 3">
    <name type="scientific">Botrytis paeoniae</name>
    <dbReference type="NCBI Taxonomy" id="278948"/>
    <lineage>
        <taxon>Eukaryota</taxon>
        <taxon>Fungi</taxon>
        <taxon>Dikarya</taxon>
        <taxon>Ascomycota</taxon>
        <taxon>Pezizomycotina</taxon>
        <taxon>Leotiomycetes</taxon>
        <taxon>Helotiales</taxon>
        <taxon>Sclerotiniaceae</taxon>
        <taxon>Botrytis</taxon>
    </lineage>
</organism>
<dbReference type="EMBL" id="PQXI01000045">
    <property type="protein sequence ID" value="TGO27215.1"/>
    <property type="molecule type" value="Genomic_DNA"/>
</dbReference>
<dbReference type="Proteomes" id="UP000297910">
    <property type="component" value="Unassembled WGS sequence"/>
</dbReference>
<gene>
    <name evidence="2" type="ORF">BPAE_0045g00120</name>
</gene>
<accession>A0A4Z1FRS8</accession>
<comment type="caution">
    <text evidence="2">The sequence shown here is derived from an EMBL/GenBank/DDBJ whole genome shotgun (WGS) entry which is preliminary data.</text>
</comment>
<feature type="compositionally biased region" description="Basic and acidic residues" evidence="1">
    <location>
        <begin position="1"/>
        <end position="13"/>
    </location>
</feature>
<keyword evidence="3" id="KW-1185">Reference proteome</keyword>
<feature type="compositionally biased region" description="Basic and acidic residues" evidence="1">
    <location>
        <begin position="23"/>
        <end position="35"/>
    </location>
</feature>
<name>A0A4Z1FRS8_9HELO</name>
<protein>
    <submittedName>
        <fullName evidence="2">Uncharacterized protein</fullName>
    </submittedName>
</protein>
<evidence type="ECO:0000256" key="1">
    <source>
        <dbReference type="SAM" id="MobiDB-lite"/>
    </source>
</evidence>
<feature type="region of interest" description="Disordered" evidence="1">
    <location>
        <begin position="1"/>
        <end position="58"/>
    </location>
</feature>
<dbReference type="AlphaFoldDB" id="A0A4Z1FRS8"/>
<evidence type="ECO:0000313" key="2">
    <source>
        <dbReference type="EMBL" id="TGO27215.1"/>
    </source>
</evidence>
<reference evidence="2 3" key="1">
    <citation type="submission" date="2017-12" db="EMBL/GenBank/DDBJ databases">
        <title>Comparative genomics of Botrytis spp.</title>
        <authorList>
            <person name="Valero-Jimenez C.A."/>
            <person name="Tapia P."/>
            <person name="Veloso J."/>
            <person name="Silva-Moreno E."/>
            <person name="Staats M."/>
            <person name="Valdes J.H."/>
            <person name="Van Kan J.A.L."/>
        </authorList>
    </citation>
    <scope>NUCLEOTIDE SEQUENCE [LARGE SCALE GENOMIC DNA]</scope>
    <source>
        <strain evidence="2 3">Bp0003</strain>
    </source>
</reference>
<sequence length="227" mass="25520">MDGKNCEMAKDSLSRSPSLDSGSRIKEDSTSRTETEEGFNILGPKTEGTETDGSSPYQDHSFDHVLDGLPWTNTMPPPSKLCAICHNMVDELRRGDWFEQSKKPKFGVDIGICHVRNPLSLKKSAQNGCSVCATFNCTDDEEKRDAEISAYINKWRVEFEVPLEPSRVWLEAHSGRENSWQVTLVFQMDFQWHNQGPEITFGAFLRPLEIFTVVGLDLSTLKSSDVA</sequence>
<evidence type="ECO:0000313" key="3">
    <source>
        <dbReference type="Proteomes" id="UP000297910"/>
    </source>
</evidence>
<proteinExistence type="predicted"/>